<dbReference type="GO" id="GO:0005524">
    <property type="term" value="F:ATP binding"/>
    <property type="evidence" value="ECO:0007669"/>
    <property type="project" value="UniProtKB-UniRule"/>
</dbReference>
<dbReference type="STRING" id="6573.A0A210PZX6"/>
<evidence type="ECO:0000256" key="11">
    <source>
        <dbReference type="ARBA" id="ARBA00048160"/>
    </source>
</evidence>
<dbReference type="GO" id="GO:0004340">
    <property type="term" value="F:glucokinase activity"/>
    <property type="evidence" value="ECO:0007669"/>
    <property type="project" value="TreeGrafter"/>
</dbReference>
<dbReference type="GO" id="GO:0008865">
    <property type="term" value="F:fructokinase activity"/>
    <property type="evidence" value="ECO:0007669"/>
    <property type="project" value="TreeGrafter"/>
</dbReference>
<dbReference type="AlphaFoldDB" id="A0A210PZX6"/>
<dbReference type="PANTHER" id="PTHR19443:SF54">
    <property type="entry name" value="PHOSPHOTRANSFERASE"/>
    <property type="match status" value="1"/>
</dbReference>
<dbReference type="OrthoDB" id="419537at2759"/>
<dbReference type="PRINTS" id="PR00475">
    <property type="entry name" value="HEXOKINASE"/>
</dbReference>
<keyword evidence="16" id="KW-1185">Reference proteome</keyword>
<gene>
    <name evidence="15" type="ORF">KP79_PYT07633</name>
</gene>
<dbReference type="GO" id="GO:0005739">
    <property type="term" value="C:mitochondrion"/>
    <property type="evidence" value="ECO:0007669"/>
    <property type="project" value="TreeGrafter"/>
</dbReference>
<dbReference type="GO" id="GO:0001678">
    <property type="term" value="P:intracellular glucose homeostasis"/>
    <property type="evidence" value="ECO:0007669"/>
    <property type="project" value="InterPro"/>
</dbReference>
<sequence>MGEAKTTTKYYNLPQELLSGPADGAFDHIADSIEKFIKEENMTSDKAIALGFTFSFPSVQKSLKHSVLITWTKSFKCTTGPGEDPVTMLEATIKRRGGLCIPVDVVARISDTTGTLMAGNYLDRNCRIGLIIGSGSNACFVEQAKNFNKLEAAEKTSDQILVNCEWGAFGDNGCLNFFKTEFDKELDLNSNHVNSYTFEKLFGGFYLGELVRLVLVKLTREGLLFKGQESPKLMCKGSWPTSYVTEVESDCPGEMSHTRGVLQKLDLAAEADDIAIVQEACALVSQRGAYIVSAACAVLLNHIDLLEVTIGIDGSVYEHHPRFHGYMMELRDLTVMMGNNQTERLDSCDVLQPD</sequence>
<evidence type="ECO:0000256" key="12">
    <source>
        <dbReference type="RuleBase" id="RU362007"/>
    </source>
</evidence>
<comment type="similarity">
    <text evidence="3 12">Belongs to the hexokinase family.</text>
</comment>
<dbReference type="UniPathway" id="UPA00242"/>
<dbReference type="InterPro" id="IPR001312">
    <property type="entry name" value="Hexokinase"/>
</dbReference>
<keyword evidence="8 12" id="KW-0324">Glycolysis</keyword>
<dbReference type="Gene3D" id="3.40.367.20">
    <property type="match status" value="1"/>
</dbReference>
<keyword evidence="7 12" id="KW-0067">ATP-binding</keyword>
<dbReference type="InterPro" id="IPR022673">
    <property type="entry name" value="Hexokinase_C"/>
</dbReference>
<dbReference type="PROSITE" id="PS51748">
    <property type="entry name" value="HEXOKINASE_2"/>
    <property type="match status" value="1"/>
</dbReference>
<dbReference type="InterPro" id="IPR022672">
    <property type="entry name" value="Hexokinase_N"/>
</dbReference>
<keyword evidence="5 12" id="KW-0547">Nucleotide-binding</keyword>
<comment type="catalytic activity">
    <reaction evidence="9">
        <text>a D-hexose + ATP = a D-hexose 6-phosphate + ADP + H(+)</text>
        <dbReference type="Rhea" id="RHEA:22740"/>
        <dbReference type="ChEBI" id="CHEBI:4194"/>
        <dbReference type="ChEBI" id="CHEBI:15378"/>
        <dbReference type="ChEBI" id="CHEBI:30616"/>
        <dbReference type="ChEBI" id="CHEBI:229467"/>
        <dbReference type="ChEBI" id="CHEBI:456216"/>
        <dbReference type="EC" id="2.7.1.1"/>
    </reaction>
    <physiologicalReaction direction="left-to-right" evidence="9">
        <dbReference type="Rhea" id="RHEA:22741"/>
    </physiologicalReaction>
</comment>
<dbReference type="Pfam" id="PF00349">
    <property type="entry name" value="Hexokinase_1"/>
    <property type="match status" value="1"/>
</dbReference>
<accession>A0A210PZX6</accession>
<comment type="pathway">
    <text evidence="1">Carbohydrate degradation; glycolysis; D-glyceraldehyde 3-phosphate and glycerone phosphate from D-glucose: step 1/4.</text>
</comment>
<dbReference type="InterPro" id="IPR043129">
    <property type="entry name" value="ATPase_NBD"/>
</dbReference>
<comment type="catalytic activity">
    <reaction evidence="11">
        <text>D-glucose + ATP = D-glucose 6-phosphate + ADP + H(+)</text>
        <dbReference type="Rhea" id="RHEA:17825"/>
        <dbReference type="ChEBI" id="CHEBI:4167"/>
        <dbReference type="ChEBI" id="CHEBI:15378"/>
        <dbReference type="ChEBI" id="CHEBI:30616"/>
        <dbReference type="ChEBI" id="CHEBI:61548"/>
        <dbReference type="ChEBI" id="CHEBI:456216"/>
        <dbReference type="EC" id="2.7.1.1"/>
    </reaction>
    <physiologicalReaction direction="left-to-right" evidence="11">
        <dbReference type="Rhea" id="RHEA:17826"/>
    </physiologicalReaction>
</comment>
<dbReference type="FunFam" id="3.40.367.20:FF:000005">
    <property type="entry name" value="Phosphotransferase"/>
    <property type="match status" value="1"/>
</dbReference>
<evidence type="ECO:0000256" key="8">
    <source>
        <dbReference type="ARBA" id="ARBA00023152"/>
    </source>
</evidence>
<evidence type="ECO:0000256" key="2">
    <source>
        <dbReference type="ARBA" id="ARBA00005028"/>
    </source>
</evidence>
<dbReference type="SUPFAM" id="SSF53067">
    <property type="entry name" value="Actin-like ATPase domain"/>
    <property type="match status" value="2"/>
</dbReference>
<evidence type="ECO:0000259" key="14">
    <source>
        <dbReference type="Pfam" id="PF03727"/>
    </source>
</evidence>
<comment type="catalytic activity">
    <reaction evidence="10">
        <text>D-fructose + ATP = D-fructose 6-phosphate + ADP + H(+)</text>
        <dbReference type="Rhea" id="RHEA:16125"/>
        <dbReference type="ChEBI" id="CHEBI:15378"/>
        <dbReference type="ChEBI" id="CHEBI:30616"/>
        <dbReference type="ChEBI" id="CHEBI:37721"/>
        <dbReference type="ChEBI" id="CHEBI:61527"/>
        <dbReference type="ChEBI" id="CHEBI:456216"/>
        <dbReference type="EC" id="2.7.1.1"/>
    </reaction>
    <physiologicalReaction direction="left-to-right" evidence="10">
        <dbReference type="Rhea" id="RHEA:16126"/>
    </physiologicalReaction>
</comment>
<dbReference type="UniPathway" id="UPA00109">
    <property type="reaction ID" value="UER00180"/>
</dbReference>
<protein>
    <recommendedName>
        <fullName evidence="12">Phosphotransferase</fullName>
        <ecNumber evidence="12">2.7.1.-</ecNumber>
    </recommendedName>
</protein>
<evidence type="ECO:0000256" key="9">
    <source>
        <dbReference type="ARBA" id="ARBA00044613"/>
    </source>
</evidence>
<evidence type="ECO:0000256" key="5">
    <source>
        <dbReference type="ARBA" id="ARBA00022741"/>
    </source>
</evidence>
<evidence type="ECO:0000256" key="1">
    <source>
        <dbReference type="ARBA" id="ARBA00004888"/>
    </source>
</evidence>
<evidence type="ECO:0000256" key="7">
    <source>
        <dbReference type="ARBA" id="ARBA00022840"/>
    </source>
</evidence>
<dbReference type="GO" id="GO:0006096">
    <property type="term" value="P:glycolytic process"/>
    <property type="evidence" value="ECO:0007669"/>
    <property type="project" value="UniProtKB-UniPathway"/>
</dbReference>
<feature type="domain" description="Hexokinase N-terminal" evidence="13">
    <location>
        <begin position="5"/>
        <end position="121"/>
    </location>
</feature>
<dbReference type="EC" id="2.7.1.-" evidence="12"/>
<feature type="domain" description="Hexokinase C-terminal" evidence="14">
    <location>
        <begin position="127"/>
        <end position="332"/>
    </location>
</feature>
<dbReference type="Proteomes" id="UP000242188">
    <property type="component" value="Unassembled WGS sequence"/>
</dbReference>
<evidence type="ECO:0000313" key="15">
    <source>
        <dbReference type="EMBL" id="OWF42053.1"/>
    </source>
</evidence>
<evidence type="ECO:0000256" key="3">
    <source>
        <dbReference type="ARBA" id="ARBA00009225"/>
    </source>
</evidence>
<organism evidence="15 16">
    <name type="scientific">Mizuhopecten yessoensis</name>
    <name type="common">Japanese scallop</name>
    <name type="synonym">Patinopecten yessoensis</name>
    <dbReference type="NCBI Taxonomy" id="6573"/>
    <lineage>
        <taxon>Eukaryota</taxon>
        <taxon>Metazoa</taxon>
        <taxon>Spiralia</taxon>
        <taxon>Lophotrochozoa</taxon>
        <taxon>Mollusca</taxon>
        <taxon>Bivalvia</taxon>
        <taxon>Autobranchia</taxon>
        <taxon>Pteriomorphia</taxon>
        <taxon>Pectinida</taxon>
        <taxon>Pectinoidea</taxon>
        <taxon>Pectinidae</taxon>
        <taxon>Mizuhopecten</taxon>
    </lineage>
</organism>
<dbReference type="GO" id="GO:0005536">
    <property type="term" value="F:D-glucose binding"/>
    <property type="evidence" value="ECO:0007669"/>
    <property type="project" value="InterPro"/>
</dbReference>
<dbReference type="Pfam" id="PF03727">
    <property type="entry name" value="Hexokinase_2"/>
    <property type="match status" value="1"/>
</dbReference>
<reference evidence="15 16" key="1">
    <citation type="journal article" date="2017" name="Nat. Ecol. Evol.">
        <title>Scallop genome provides insights into evolution of bilaterian karyotype and development.</title>
        <authorList>
            <person name="Wang S."/>
            <person name="Zhang J."/>
            <person name="Jiao W."/>
            <person name="Li J."/>
            <person name="Xun X."/>
            <person name="Sun Y."/>
            <person name="Guo X."/>
            <person name="Huan P."/>
            <person name="Dong B."/>
            <person name="Zhang L."/>
            <person name="Hu X."/>
            <person name="Sun X."/>
            <person name="Wang J."/>
            <person name="Zhao C."/>
            <person name="Wang Y."/>
            <person name="Wang D."/>
            <person name="Huang X."/>
            <person name="Wang R."/>
            <person name="Lv J."/>
            <person name="Li Y."/>
            <person name="Zhang Z."/>
            <person name="Liu B."/>
            <person name="Lu W."/>
            <person name="Hui Y."/>
            <person name="Liang J."/>
            <person name="Zhou Z."/>
            <person name="Hou R."/>
            <person name="Li X."/>
            <person name="Liu Y."/>
            <person name="Li H."/>
            <person name="Ning X."/>
            <person name="Lin Y."/>
            <person name="Zhao L."/>
            <person name="Xing Q."/>
            <person name="Dou J."/>
            <person name="Li Y."/>
            <person name="Mao J."/>
            <person name="Guo H."/>
            <person name="Dou H."/>
            <person name="Li T."/>
            <person name="Mu C."/>
            <person name="Jiang W."/>
            <person name="Fu Q."/>
            <person name="Fu X."/>
            <person name="Miao Y."/>
            <person name="Liu J."/>
            <person name="Yu Q."/>
            <person name="Li R."/>
            <person name="Liao H."/>
            <person name="Li X."/>
            <person name="Kong Y."/>
            <person name="Jiang Z."/>
            <person name="Chourrout D."/>
            <person name="Li R."/>
            <person name="Bao Z."/>
        </authorList>
    </citation>
    <scope>NUCLEOTIDE SEQUENCE [LARGE SCALE GENOMIC DNA]</scope>
    <source>
        <strain evidence="15 16">PY_sf001</strain>
    </source>
</reference>
<dbReference type="GO" id="GO:0005829">
    <property type="term" value="C:cytosol"/>
    <property type="evidence" value="ECO:0007669"/>
    <property type="project" value="TreeGrafter"/>
</dbReference>
<proteinExistence type="inferred from homology"/>
<keyword evidence="6 12" id="KW-0418">Kinase</keyword>
<keyword evidence="4 12" id="KW-0808">Transferase</keyword>
<name>A0A210PZX6_MIZYE</name>
<evidence type="ECO:0000259" key="13">
    <source>
        <dbReference type="Pfam" id="PF00349"/>
    </source>
</evidence>
<evidence type="ECO:0000256" key="6">
    <source>
        <dbReference type="ARBA" id="ARBA00022777"/>
    </source>
</evidence>
<evidence type="ECO:0000256" key="10">
    <source>
        <dbReference type="ARBA" id="ARBA00047905"/>
    </source>
</evidence>
<evidence type="ECO:0000313" key="16">
    <source>
        <dbReference type="Proteomes" id="UP000242188"/>
    </source>
</evidence>
<dbReference type="GO" id="GO:0006006">
    <property type="term" value="P:glucose metabolic process"/>
    <property type="evidence" value="ECO:0007669"/>
    <property type="project" value="TreeGrafter"/>
</dbReference>
<dbReference type="PANTHER" id="PTHR19443">
    <property type="entry name" value="HEXOKINASE"/>
    <property type="match status" value="1"/>
</dbReference>
<comment type="caution">
    <text evidence="15">The sequence shown here is derived from an EMBL/GenBank/DDBJ whole genome shotgun (WGS) entry which is preliminary data.</text>
</comment>
<comment type="pathway">
    <text evidence="2">Carbohydrate metabolism; hexose metabolism.</text>
</comment>
<evidence type="ECO:0000256" key="4">
    <source>
        <dbReference type="ARBA" id="ARBA00022679"/>
    </source>
</evidence>
<dbReference type="Gene3D" id="3.30.420.40">
    <property type="match status" value="1"/>
</dbReference>
<dbReference type="EMBL" id="NEDP02005322">
    <property type="protein sequence ID" value="OWF42053.1"/>
    <property type="molecule type" value="Genomic_DNA"/>
</dbReference>